<gene>
    <name evidence="2" type="ORF">KI387_023298</name>
</gene>
<feature type="region of interest" description="Disordered" evidence="1">
    <location>
        <begin position="161"/>
        <end position="180"/>
    </location>
</feature>
<feature type="compositionally biased region" description="Basic and acidic residues" evidence="1">
    <location>
        <begin position="137"/>
        <end position="152"/>
    </location>
</feature>
<feature type="region of interest" description="Disordered" evidence="1">
    <location>
        <begin position="125"/>
        <end position="152"/>
    </location>
</feature>
<evidence type="ECO:0000313" key="3">
    <source>
        <dbReference type="Proteomes" id="UP000824469"/>
    </source>
</evidence>
<evidence type="ECO:0000256" key="1">
    <source>
        <dbReference type="SAM" id="MobiDB-lite"/>
    </source>
</evidence>
<proteinExistence type="predicted"/>
<accession>A0AA38G2T1</accession>
<dbReference type="AlphaFoldDB" id="A0AA38G2T1"/>
<sequence>MIKGGGINKRSQRGRMSFLKALKNYLMSDSYMYGALLYPNNYRASSNAAAPTPINTPQGAFWQTKRTSVTLSSVKVHKSLKPSTTYQSKETANPICHGDHDVNLRDVPVESIEKVKHLIEHSASPSTMGHINQPDKPVTKRPVENEKRDCEEKNCGEDLISSGSLGLASMPNIPCRQGNA</sequence>
<feature type="non-terminal residue" evidence="2">
    <location>
        <position position="180"/>
    </location>
</feature>
<keyword evidence="3" id="KW-1185">Reference proteome</keyword>
<dbReference type="OMA" id="YTHKDRN"/>
<name>A0AA38G2T1_TAXCH</name>
<dbReference type="Proteomes" id="UP000824469">
    <property type="component" value="Unassembled WGS sequence"/>
</dbReference>
<dbReference type="EMBL" id="JAHRHJ020000005">
    <property type="protein sequence ID" value="KAH9314671.1"/>
    <property type="molecule type" value="Genomic_DNA"/>
</dbReference>
<evidence type="ECO:0000313" key="2">
    <source>
        <dbReference type="EMBL" id="KAH9314671.1"/>
    </source>
</evidence>
<protein>
    <submittedName>
        <fullName evidence="2">Uncharacterized protein</fullName>
    </submittedName>
</protein>
<organism evidence="2 3">
    <name type="scientific">Taxus chinensis</name>
    <name type="common">Chinese yew</name>
    <name type="synonym">Taxus wallichiana var. chinensis</name>
    <dbReference type="NCBI Taxonomy" id="29808"/>
    <lineage>
        <taxon>Eukaryota</taxon>
        <taxon>Viridiplantae</taxon>
        <taxon>Streptophyta</taxon>
        <taxon>Embryophyta</taxon>
        <taxon>Tracheophyta</taxon>
        <taxon>Spermatophyta</taxon>
        <taxon>Pinopsida</taxon>
        <taxon>Pinidae</taxon>
        <taxon>Conifers II</taxon>
        <taxon>Cupressales</taxon>
        <taxon>Taxaceae</taxon>
        <taxon>Taxus</taxon>
    </lineage>
</organism>
<comment type="caution">
    <text evidence="2">The sequence shown here is derived from an EMBL/GenBank/DDBJ whole genome shotgun (WGS) entry which is preliminary data.</text>
</comment>
<reference evidence="2 3" key="1">
    <citation type="journal article" date="2021" name="Nat. Plants">
        <title>The Taxus genome provides insights into paclitaxel biosynthesis.</title>
        <authorList>
            <person name="Xiong X."/>
            <person name="Gou J."/>
            <person name="Liao Q."/>
            <person name="Li Y."/>
            <person name="Zhou Q."/>
            <person name="Bi G."/>
            <person name="Li C."/>
            <person name="Du R."/>
            <person name="Wang X."/>
            <person name="Sun T."/>
            <person name="Guo L."/>
            <person name="Liang H."/>
            <person name="Lu P."/>
            <person name="Wu Y."/>
            <person name="Zhang Z."/>
            <person name="Ro D.K."/>
            <person name="Shang Y."/>
            <person name="Huang S."/>
            <person name="Yan J."/>
        </authorList>
    </citation>
    <scope>NUCLEOTIDE SEQUENCE [LARGE SCALE GENOMIC DNA]</scope>
    <source>
        <strain evidence="2">Ta-2019</strain>
    </source>
</reference>